<evidence type="ECO:0000313" key="2">
    <source>
        <dbReference type="Proteomes" id="UP001295444"/>
    </source>
</evidence>
<dbReference type="Proteomes" id="UP001295444">
    <property type="component" value="Chromosome 03"/>
</dbReference>
<keyword evidence="2" id="KW-1185">Reference proteome</keyword>
<protein>
    <submittedName>
        <fullName evidence="1">Uncharacterized protein</fullName>
    </submittedName>
</protein>
<dbReference type="AlphaFoldDB" id="A0AAD1RKK1"/>
<gene>
    <name evidence="1" type="ORF">PECUL_23A016638</name>
</gene>
<evidence type="ECO:0000313" key="1">
    <source>
        <dbReference type="EMBL" id="CAH2273357.1"/>
    </source>
</evidence>
<dbReference type="EMBL" id="OW240914">
    <property type="protein sequence ID" value="CAH2273357.1"/>
    <property type="molecule type" value="Genomic_DNA"/>
</dbReference>
<name>A0AAD1RKK1_PELCU</name>
<sequence length="80" mass="8667">MPERGKAGACLGGSFCATERRKCESKITGRRGFGESMRHVDTALHLELSETDIALCVAFILTAENCLMTSLDTTIASRTE</sequence>
<organism evidence="1 2">
    <name type="scientific">Pelobates cultripes</name>
    <name type="common">Western spadefoot toad</name>
    <dbReference type="NCBI Taxonomy" id="61616"/>
    <lineage>
        <taxon>Eukaryota</taxon>
        <taxon>Metazoa</taxon>
        <taxon>Chordata</taxon>
        <taxon>Craniata</taxon>
        <taxon>Vertebrata</taxon>
        <taxon>Euteleostomi</taxon>
        <taxon>Amphibia</taxon>
        <taxon>Batrachia</taxon>
        <taxon>Anura</taxon>
        <taxon>Pelobatoidea</taxon>
        <taxon>Pelobatidae</taxon>
        <taxon>Pelobates</taxon>
    </lineage>
</organism>
<proteinExistence type="predicted"/>
<accession>A0AAD1RKK1</accession>
<reference evidence="1" key="1">
    <citation type="submission" date="2022-03" db="EMBL/GenBank/DDBJ databases">
        <authorList>
            <person name="Alioto T."/>
            <person name="Alioto T."/>
            <person name="Gomez Garrido J."/>
        </authorList>
    </citation>
    <scope>NUCLEOTIDE SEQUENCE</scope>
</reference>